<dbReference type="PANTHER" id="PTHR23157:SF25">
    <property type="entry name" value="GRIP AND COILED-COIL DOMAIN-CONTAINING PROTEIN 1"/>
    <property type="match status" value="1"/>
</dbReference>
<sequence length="809" mass="90303">MSRRDLATIVEHQKQQIGHYENKLRDVVRAYKALQVERDALQVGLDAYSAASVSPEPTEATAVASSITSTSAISSTSSGSDQTNPHNGNADRHQSETKRDQTETSVDGQAVEKIDSSVSNKGNAKQFQNDAKEIDQTTGTSSLESNTINSKNIVATVSETQNASEDNAGSITNSQLKGTDSLAKVEDTGELLSNGGSSRGKSAVELQHQLKRVTQALTSITVEKDKLHKSFMVERKTWGEDKEKVSRELDSERKSHSAARSGAQELRQKLQSLQADRDADADDAAIRLRECQRVLSEHREARERAELHLQQTQHKLLQRSMQQKLQQHQDVQQHQQNKQIAELKNVVCQLESRLSESEAQVKHTVAELDQVHQLHAASATTLHQESVRAQEAEAELSRVLTGSREREAGLESRLAEAANCLASSTSAAFDSAALQHYKLRVRELTELNQELSSRNQVSSAPFDNDDGSSNKSTDANAQEVDYLVKQLKKLWLQLQLMPVSASLRSQLEDMLGGSDVLHDTCRQQQNSLMQQLLHLQQQHSSRSSSSSSRSKSRSPPNSRLPSASTQYSEYEALRRELRSVASGAQVTEAAHTAQIAQLKQECRSVRADGDERMMSAQQSHRAVVCSLEQQLTSQRLHSIATLQERDVELHRLQKQLHSLSLENAQQSKIPAALLCSTSIAAAGRSGPLLHHVEELQRREQQVASLQQEKRQLQQALREMQHAALEKRMQQEDRLDQLEMQLERHSRNQSRSSQNLEYLKNVLLHFLTSGEGTIYSKKAMVKAVAAVLQLNPQEEEKLKKQYMGSESWWK</sequence>
<dbReference type="InterPro" id="IPR051952">
    <property type="entry name" value="Golgi-autophagy_related"/>
</dbReference>
<feature type="coiled-coil region" evidence="6">
    <location>
        <begin position="688"/>
        <end position="754"/>
    </location>
</feature>
<evidence type="ECO:0000256" key="7">
    <source>
        <dbReference type="SAM" id="MobiDB-lite"/>
    </source>
</evidence>
<protein>
    <submittedName>
        <fullName evidence="9 10">GRIP and coiled-coil domain-containing protein 1-like</fullName>
    </submittedName>
</protein>
<feature type="region of interest" description="Disordered" evidence="7">
    <location>
        <begin position="72"/>
        <end position="145"/>
    </location>
</feature>
<evidence type="ECO:0000256" key="4">
    <source>
        <dbReference type="ARBA" id="ARBA00023054"/>
    </source>
</evidence>
<dbReference type="Pfam" id="PF01465">
    <property type="entry name" value="GRIP"/>
    <property type="match status" value="1"/>
</dbReference>
<keyword evidence="5" id="KW-0472">Membrane</keyword>
<dbReference type="EMBL" id="IACT01001473">
    <property type="protein sequence ID" value="LAC20822.1"/>
    <property type="molecule type" value="mRNA"/>
</dbReference>
<dbReference type="GO" id="GO:0005794">
    <property type="term" value="C:Golgi apparatus"/>
    <property type="evidence" value="ECO:0007669"/>
    <property type="project" value="TreeGrafter"/>
</dbReference>
<evidence type="ECO:0000313" key="9">
    <source>
        <dbReference type="EMBL" id="LAB67054.1"/>
    </source>
</evidence>
<evidence type="ECO:0000256" key="5">
    <source>
        <dbReference type="ARBA" id="ARBA00023136"/>
    </source>
</evidence>
<dbReference type="PROSITE" id="PS50913">
    <property type="entry name" value="GRIP"/>
    <property type="match status" value="1"/>
</dbReference>
<dbReference type="InterPro" id="IPR000237">
    <property type="entry name" value="GRIP_dom"/>
</dbReference>
<proteinExistence type="evidence at transcript level"/>
<evidence type="ECO:0000256" key="2">
    <source>
        <dbReference type="ARBA" id="ARBA00004496"/>
    </source>
</evidence>
<evidence type="ECO:0000256" key="6">
    <source>
        <dbReference type="SAM" id="Coils"/>
    </source>
</evidence>
<feature type="region of interest" description="Disordered" evidence="7">
    <location>
        <begin position="160"/>
        <end position="180"/>
    </location>
</feature>
<accession>A0A2P2HZ50</accession>
<name>A0A2P2HZ50_9CRUS</name>
<dbReference type="EMBL" id="IACF01001345">
    <property type="protein sequence ID" value="LAB67054.1"/>
    <property type="molecule type" value="mRNA"/>
</dbReference>
<reference evidence="9" key="2">
    <citation type="journal article" date="2018" name="Biosci. Biotechnol. Biochem.">
        <title>Polysaccharide hydrolase of the hadal zone amphipods Hirondellea gigas.</title>
        <authorList>
            <person name="Kobayashi H."/>
            <person name="Nagahama T."/>
            <person name="Arai W."/>
            <person name="Sasagawa Y."/>
            <person name="Umeda M."/>
            <person name="Hayashi T."/>
            <person name="Nikaido I."/>
            <person name="Watanabe H."/>
            <person name="Oguri K."/>
            <person name="Kitazato H."/>
            <person name="Fujioka K."/>
            <person name="Kido Y."/>
            <person name="Takami H."/>
        </authorList>
    </citation>
    <scope>NUCLEOTIDE SEQUENCE</scope>
    <source>
        <tissue evidence="9">Whole body</tissue>
    </source>
</reference>
<keyword evidence="4 6" id="KW-0175">Coiled coil</keyword>
<organism evidence="9">
    <name type="scientific">Hirondellea gigas</name>
    <dbReference type="NCBI Taxonomy" id="1518452"/>
    <lineage>
        <taxon>Eukaryota</taxon>
        <taxon>Metazoa</taxon>
        <taxon>Ecdysozoa</taxon>
        <taxon>Arthropoda</taxon>
        <taxon>Crustacea</taxon>
        <taxon>Multicrustacea</taxon>
        <taxon>Malacostraca</taxon>
        <taxon>Eumalacostraca</taxon>
        <taxon>Peracarida</taxon>
        <taxon>Amphipoda</taxon>
        <taxon>Amphilochidea</taxon>
        <taxon>Lysianassida</taxon>
        <taxon>Lysianassidira</taxon>
        <taxon>Lysianassoidea</taxon>
        <taxon>Lysianassidae</taxon>
        <taxon>Hirondellea</taxon>
    </lineage>
</organism>
<evidence type="ECO:0000256" key="3">
    <source>
        <dbReference type="ARBA" id="ARBA00022490"/>
    </source>
</evidence>
<evidence type="ECO:0000259" key="8">
    <source>
        <dbReference type="PROSITE" id="PS50913"/>
    </source>
</evidence>
<keyword evidence="3" id="KW-0963">Cytoplasm</keyword>
<feature type="compositionally biased region" description="Low complexity" evidence="7">
    <location>
        <begin position="533"/>
        <end position="562"/>
    </location>
</feature>
<comment type="subcellular location">
    <subcellularLocation>
        <location evidence="2">Cytoplasm</location>
    </subcellularLocation>
    <subcellularLocation>
        <location evidence="1">Endomembrane system</location>
        <topology evidence="1">Peripheral membrane protein</topology>
    </subcellularLocation>
</comment>
<feature type="domain" description="GRIP" evidence="8">
    <location>
        <begin position="748"/>
        <end position="800"/>
    </location>
</feature>
<feature type="region of interest" description="Disordered" evidence="7">
    <location>
        <begin position="533"/>
        <end position="566"/>
    </location>
</feature>
<feature type="compositionally biased region" description="Polar residues" evidence="7">
    <location>
        <begin position="160"/>
        <end position="178"/>
    </location>
</feature>
<reference evidence="10" key="1">
    <citation type="submission" date="2017-11" db="EMBL/GenBank/DDBJ databases">
        <title>The sensing device of the deep-sea amphipod.</title>
        <authorList>
            <person name="Kobayashi H."/>
            <person name="Nagahama T."/>
            <person name="Arai W."/>
            <person name="Sasagawa Y."/>
            <person name="Umeda M."/>
            <person name="Hayashi T."/>
            <person name="Nikaido I."/>
            <person name="Watanabe H."/>
            <person name="Oguri K."/>
            <person name="Kitazato H."/>
            <person name="Fujioka K."/>
            <person name="Kido Y."/>
            <person name="Takami H."/>
        </authorList>
    </citation>
    <scope>NUCLEOTIDE SEQUENCE</scope>
    <source>
        <tissue evidence="10">Whole body</tissue>
    </source>
</reference>
<dbReference type="Gene3D" id="1.10.220.60">
    <property type="entry name" value="GRIP domain"/>
    <property type="match status" value="1"/>
</dbReference>
<feature type="compositionally biased region" description="Basic and acidic residues" evidence="7">
    <location>
        <begin position="241"/>
        <end position="255"/>
    </location>
</feature>
<feature type="compositionally biased region" description="Basic and acidic residues" evidence="7">
    <location>
        <begin position="89"/>
        <end position="102"/>
    </location>
</feature>
<evidence type="ECO:0000256" key="1">
    <source>
        <dbReference type="ARBA" id="ARBA00004184"/>
    </source>
</evidence>
<feature type="compositionally biased region" description="Polar residues" evidence="7">
    <location>
        <begin position="116"/>
        <end position="129"/>
    </location>
</feature>
<feature type="region of interest" description="Disordered" evidence="7">
    <location>
        <begin position="450"/>
        <end position="473"/>
    </location>
</feature>
<evidence type="ECO:0000313" key="10">
    <source>
        <dbReference type="EMBL" id="LAC20822.1"/>
    </source>
</evidence>
<feature type="compositionally biased region" description="Polar residues" evidence="7">
    <location>
        <begin position="136"/>
        <end position="145"/>
    </location>
</feature>
<feature type="region of interest" description="Disordered" evidence="7">
    <location>
        <begin position="241"/>
        <end position="279"/>
    </location>
</feature>
<dbReference type="PANTHER" id="PTHR23157">
    <property type="entry name" value="GRIP AND COILED-COIL DOMAIN-CONTAINING PROTEIN 1"/>
    <property type="match status" value="1"/>
</dbReference>
<dbReference type="SMART" id="SM00755">
    <property type="entry name" value="Grip"/>
    <property type="match status" value="1"/>
</dbReference>
<dbReference type="AlphaFoldDB" id="A0A2P2HZ50"/>